<proteinExistence type="inferred from homology"/>
<comment type="similarity">
    <text evidence="3">Belongs to the 3-hydroxybenzoate 6-hydroxylase family.</text>
</comment>
<evidence type="ECO:0000256" key="3">
    <source>
        <dbReference type="ARBA" id="ARBA00024018"/>
    </source>
</evidence>
<name>A0AAV5KH97_9ROSI</name>
<keyword evidence="6" id="KW-1185">Reference proteome</keyword>
<dbReference type="InterPro" id="IPR002938">
    <property type="entry name" value="FAD-bd"/>
</dbReference>
<organism evidence="5 6">
    <name type="scientific">Rubroshorea leprosula</name>
    <dbReference type="NCBI Taxonomy" id="152421"/>
    <lineage>
        <taxon>Eukaryota</taxon>
        <taxon>Viridiplantae</taxon>
        <taxon>Streptophyta</taxon>
        <taxon>Embryophyta</taxon>
        <taxon>Tracheophyta</taxon>
        <taxon>Spermatophyta</taxon>
        <taxon>Magnoliopsida</taxon>
        <taxon>eudicotyledons</taxon>
        <taxon>Gunneridae</taxon>
        <taxon>Pentapetalae</taxon>
        <taxon>rosids</taxon>
        <taxon>malvids</taxon>
        <taxon>Malvales</taxon>
        <taxon>Dipterocarpaceae</taxon>
        <taxon>Rubroshorea</taxon>
    </lineage>
</organism>
<dbReference type="InterPro" id="IPR044560">
    <property type="entry name" value="MOase"/>
</dbReference>
<reference evidence="5 6" key="1">
    <citation type="journal article" date="2021" name="Commun. Biol.">
        <title>The genome of Shorea leprosula (Dipterocarpaceae) highlights the ecological relevance of drought in aseasonal tropical rainforests.</title>
        <authorList>
            <person name="Ng K.K.S."/>
            <person name="Kobayashi M.J."/>
            <person name="Fawcett J.A."/>
            <person name="Hatakeyama M."/>
            <person name="Paape T."/>
            <person name="Ng C.H."/>
            <person name="Ang C.C."/>
            <person name="Tnah L.H."/>
            <person name="Lee C.T."/>
            <person name="Nishiyama T."/>
            <person name="Sese J."/>
            <person name="O'Brien M.J."/>
            <person name="Copetti D."/>
            <person name="Mohd Noor M.I."/>
            <person name="Ong R.C."/>
            <person name="Putra M."/>
            <person name="Sireger I.Z."/>
            <person name="Indrioko S."/>
            <person name="Kosugi Y."/>
            <person name="Izuno A."/>
            <person name="Isagi Y."/>
            <person name="Lee S.L."/>
            <person name="Shimizu K.K."/>
        </authorList>
    </citation>
    <scope>NUCLEOTIDE SEQUENCE [LARGE SCALE GENOMIC DNA]</scope>
    <source>
        <strain evidence="5">214</strain>
    </source>
</reference>
<keyword evidence="2" id="KW-0503">Monooxygenase</keyword>
<dbReference type="Proteomes" id="UP001054252">
    <property type="component" value="Unassembled WGS sequence"/>
</dbReference>
<dbReference type="PANTHER" id="PTHR45934:SF20">
    <property type="entry name" value="MONOOXYGENASE 2-RELATED"/>
    <property type="match status" value="1"/>
</dbReference>
<accession>A0AAV5KH97</accession>
<sequence>MEIVEDIVIAGAGLAGLTTALGLHRLGIRSLVLESSDSLRVAGFAFLTWSNAWKALDAVGVGDTLRLKHERLQRFLAHSLVSGEVTSELAFKGHEVRCLKRRFLIEALEQELPRGTIRLSSKVVAIEESGHFKLVHLADGTIIKTKVLIGCDGVNSVVAKWLGLDTPVFTGRSAIRAYADVKGGHGFEPQVFLFFGNGVRTGFVPCDDETVYWFLTYTPSIQDEDMEDNPTKLKQFALSKIGNLPDQLKSIVESTELDNIITSPLRFRRPWELLWGNISKGNVCVAGDALHPMTPDIAQGGCSALEDGVVLARCLAEALSKPGDEEWKRIEKGLEKYAKERRWRSFELISTAYTVGMIQQSSGKIMNFLRDKILAKFLVGLTFGRAGFDCGKLSV</sequence>
<comment type="caution">
    <text evidence="5">The sequence shown here is derived from an EMBL/GenBank/DDBJ whole genome shotgun (WGS) entry which is preliminary data.</text>
</comment>
<gene>
    <name evidence="5" type="ORF">SLEP1_g33634</name>
</gene>
<dbReference type="EMBL" id="BPVZ01000064">
    <property type="protein sequence ID" value="GKV23967.1"/>
    <property type="molecule type" value="Genomic_DNA"/>
</dbReference>
<dbReference type="Gene3D" id="3.50.50.60">
    <property type="entry name" value="FAD/NAD(P)-binding domain"/>
    <property type="match status" value="1"/>
</dbReference>
<keyword evidence="1" id="KW-0560">Oxidoreductase</keyword>
<dbReference type="PRINTS" id="PR00420">
    <property type="entry name" value="RNGMNOXGNASE"/>
</dbReference>
<evidence type="ECO:0000256" key="2">
    <source>
        <dbReference type="ARBA" id="ARBA00023033"/>
    </source>
</evidence>
<feature type="domain" description="FAD-binding" evidence="4">
    <location>
        <begin position="6"/>
        <end position="344"/>
    </location>
</feature>
<evidence type="ECO:0000256" key="1">
    <source>
        <dbReference type="ARBA" id="ARBA00023002"/>
    </source>
</evidence>
<dbReference type="GO" id="GO:0004497">
    <property type="term" value="F:monooxygenase activity"/>
    <property type="evidence" value="ECO:0007669"/>
    <property type="project" value="UniProtKB-KW"/>
</dbReference>
<evidence type="ECO:0000313" key="6">
    <source>
        <dbReference type="Proteomes" id="UP001054252"/>
    </source>
</evidence>
<dbReference type="AlphaFoldDB" id="A0AAV5KH97"/>
<evidence type="ECO:0000259" key="4">
    <source>
        <dbReference type="Pfam" id="PF01494"/>
    </source>
</evidence>
<dbReference type="SUPFAM" id="SSF51905">
    <property type="entry name" value="FAD/NAD(P)-binding domain"/>
    <property type="match status" value="1"/>
</dbReference>
<dbReference type="Pfam" id="PF01494">
    <property type="entry name" value="FAD_binding_3"/>
    <property type="match status" value="1"/>
</dbReference>
<dbReference type="PANTHER" id="PTHR45934">
    <property type="entry name" value="FAD/NAD(P)-BINDING OXIDOREDUCTASE FAMILY PROTEIN"/>
    <property type="match status" value="1"/>
</dbReference>
<evidence type="ECO:0000313" key="5">
    <source>
        <dbReference type="EMBL" id="GKV23967.1"/>
    </source>
</evidence>
<dbReference type="InterPro" id="IPR036188">
    <property type="entry name" value="FAD/NAD-bd_sf"/>
</dbReference>
<dbReference type="GO" id="GO:0071949">
    <property type="term" value="F:FAD binding"/>
    <property type="evidence" value="ECO:0007669"/>
    <property type="project" value="InterPro"/>
</dbReference>
<protein>
    <recommendedName>
        <fullName evidence="4">FAD-binding domain-containing protein</fullName>
    </recommendedName>
</protein>